<protein>
    <submittedName>
        <fullName evidence="1">Uncharacterized protein</fullName>
    </submittedName>
</protein>
<keyword evidence="2" id="KW-1185">Reference proteome</keyword>
<sequence>MSETIMNKAIGDEFIRLIQSSVLRSLDAVSFQAMVKSFMEGRNSGPTLQQFRVDIQGPVEKDGISD</sequence>
<accession>A0A0C9VC33</accession>
<dbReference type="AlphaFoldDB" id="A0A0C9VC33"/>
<proteinExistence type="predicted"/>
<dbReference type="HOGENOM" id="CLU_2832842_0_0_1"/>
<evidence type="ECO:0000313" key="1">
    <source>
        <dbReference type="EMBL" id="KIJ44514.1"/>
    </source>
</evidence>
<reference evidence="1 2" key="1">
    <citation type="submission" date="2014-06" db="EMBL/GenBank/DDBJ databases">
        <title>Evolutionary Origins and Diversification of the Mycorrhizal Mutualists.</title>
        <authorList>
            <consortium name="DOE Joint Genome Institute"/>
            <consortium name="Mycorrhizal Genomics Consortium"/>
            <person name="Kohler A."/>
            <person name="Kuo A."/>
            <person name="Nagy L.G."/>
            <person name="Floudas D."/>
            <person name="Copeland A."/>
            <person name="Barry K.W."/>
            <person name="Cichocki N."/>
            <person name="Veneault-Fourrey C."/>
            <person name="LaButti K."/>
            <person name="Lindquist E.A."/>
            <person name="Lipzen A."/>
            <person name="Lundell T."/>
            <person name="Morin E."/>
            <person name="Murat C."/>
            <person name="Riley R."/>
            <person name="Ohm R."/>
            <person name="Sun H."/>
            <person name="Tunlid A."/>
            <person name="Henrissat B."/>
            <person name="Grigoriev I.V."/>
            <person name="Hibbett D.S."/>
            <person name="Martin F."/>
        </authorList>
    </citation>
    <scope>NUCLEOTIDE SEQUENCE [LARGE SCALE GENOMIC DNA]</scope>
    <source>
        <strain evidence="1 2">SS14</strain>
    </source>
</reference>
<dbReference type="EMBL" id="KN837117">
    <property type="protein sequence ID" value="KIJ44514.1"/>
    <property type="molecule type" value="Genomic_DNA"/>
</dbReference>
<dbReference type="Proteomes" id="UP000054279">
    <property type="component" value="Unassembled WGS sequence"/>
</dbReference>
<evidence type="ECO:0000313" key="2">
    <source>
        <dbReference type="Proteomes" id="UP000054279"/>
    </source>
</evidence>
<organism evidence="1 2">
    <name type="scientific">Sphaerobolus stellatus (strain SS14)</name>
    <dbReference type="NCBI Taxonomy" id="990650"/>
    <lineage>
        <taxon>Eukaryota</taxon>
        <taxon>Fungi</taxon>
        <taxon>Dikarya</taxon>
        <taxon>Basidiomycota</taxon>
        <taxon>Agaricomycotina</taxon>
        <taxon>Agaricomycetes</taxon>
        <taxon>Phallomycetidae</taxon>
        <taxon>Geastrales</taxon>
        <taxon>Sphaerobolaceae</taxon>
        <taxon>Sphaerobolus</taxon>
    </lineage>
</organism>
<name>A0A0C9VC33_SPHS4</name>
<gene>
    <name evidence="1" type="ORF">M422DRAFT_252120</name>
</gene>